<evidence type="ECO:0000256" key="7">
    <source>
        <dbReference type="ARBA" id="ARBA00007490"/>
    </source>
</evidence>
<evidence type="ECO:0000256" key="16">
    <source>
        <dbReference type="ARBA" id="ARBA00029570"/>
    </source>
</evidence>
<gene>
    <name evidence="19" type="ORF">KHB02_002765</name>
    <name evidence="18" type="ORF">KHB02_32295</name>
</gene>
<evidence type="ECO:0000256" key="6">
    <source>
        <dbReference type="ARBA" id="ARBA00005159"/>
    </source>
</evidence>
<evidence type="ECO:0000313" key="19">
    <source>
        <dbReference type="EMBL" id="MCH6264451.1"/>
    </source>
</evidence>
<dbReference type="RefSeq" id="WP_213145873.1">
    <property type="nucleotide sequence ID" value="NZ_JAGYPE020000003.1"/>
</dbReference>
<evidence type="ECO:0000256" key="9">
    <source>
        <dbReference type="ARBA" id="ARBA00012523"/>
    </source>
</evidence>
<dbReference type="GO" id="GO:0008820">
    <property type="term" value="F:cobinamide phosphate guanylyltransferase activity"/>
    <property type="evidence" value="ECO:0007669"/>
    <property type="project" value="UniProtKB-EC"/>
</dbReference>
<organism evidence="18">
    <name type="scientific">Neobacillus citreus</name>
    <dbReference type="NCBI Taxonomy" id="2833578"/>
    <lineage>
        <taxon>Bacteria</taxon>
        <taxon>Bacillati</taxon>
        <taxon>Bacillota</taxon>
        <taxon>Bacilli</taxon>
        <taxon>Bacillales</taxon>
        <taxon>Bacillaceae</taxon>
        <taxon>Neobacillus</taxon>
    </lineage>
</organism>
<comment type="function">
    <text evidence="4">Catalyzes ATP-dependent phosphorylation of adenosylcobinamide and addition of GMP to adenosylcobinamide phosphate.</text>
</comment>
<evidence type="ECO:0000256" key="14">
    <source>
        <dbReference type="ARBA" id="ARBA00022840"/>
    </source>
</evidence>
<dbReference type="GO" id="GO:0005525">
    <property type="term" value="F:GTP binding"/>
    <property type="evidence" value="ECO:0007669"/>
    <property type="project" value="UniProtKB-KW"/>
</dbReference>
<evidence type="ECO:0000256" key="10">
    <source>
        <dbReference type="ARBA" id="ARBA00022573"/>
    </source>
</evidence>
<keyword evidence="15" id="KW-0342">GTP-binding</keyword>
<dbReference type="GO" id="GO:0043752">
    <property type="term" value="F:adenosylcobinamide kinase activity"/>
    <property type="evidence" value="ECO:0007669"/>
    <property type="project" value="UniProtKB-EC"/>
</dbReference>
<comment type="catalytic activity">
    <reaction evidence="1">
        <text>adenosylcob(III)inamide + ATP = adenosylcob(III)inamide phosphate + ADP + H(+)</text>
        <dbReference type="Rhea" id="RHEA:15769"/>
        <dbReference type="ChEBI" id="CHEBI:2480"/>
        <dbReference type="ChEBI" id="CHEBI:15378"/>
        <dbReference type="ChEBI" id="CHEBI:30616"/>
        <dbReference type="ChEBI" id="CHEBI:58502"/>
        <dbReference type="ChEBI" id="CHEBI:456216"/>
        <dbReference type="EC" id="2.7.1.156"/>
    </reaction>
</comment>
<dbReference type="SUPFAM" id="SSF52540">
    <property type="entry name" value="P-loop containing nucleoside triphosphate hydrolases"/>
    <property type="match status" value="1"/>
</dbReference>
<protein>
    <recommendedName>
        <fullName evidence="16">Adenosylcobinamide kinase</fullName>
        <ecNumber evidence="8">2.7.1.156</ecNumber>
        <ecNumber evidence="9">2.7.7.62</ecNumber>
    </recommendedName>
    <alternativeName>
        <fullName evidence="17">Adenosylcobinamide-phosphate guanylyltransferase</fullName>
    </alternativeName>
</protein>
<comment type="similarity">
    <text evidence="7">Belongs to the CobU/CobP family.</text>
</comment>
<evidence type="ECO:0000256" key="1">
    <source>
        <dbReference type="ARBA" id="ARBA00000312"/>
    </source>
</evidence>
<evidence type="ECO:0000256" key="4">
    <source>
        <dbReference type="ARBA" id="ARBA00003889"/>
    </source>
</evidence>
<keyword evidence="13 18" id="KW-0418">Kinase</keyword>
<evidence type="ECO:0000256" key="2">
    <source>
        <dbReference type="ARBA" id="ARBA00000711"/>
    </source>
</evidence>
<comment type="catalytic activity">
    <reaction evidence="3">
        <text>adenosylcob(III)inamide + GTP = adenosylcob(III)inamide phosphate + GDP + H(+)</text>
        <dbReference type="Rhea" id="RHEA:15765"/>
        <dbReference type="ChEBI" id="CHEBI:2480"/>
        <dbReference type="ChEBI" id="CHEBI:15378"/>
        <dbReference type="ChEBI" id="CHEBI:37565"/>
        <dbReference type="ChEBI" id="CHEBI:58189"/>
        <dbReference type="ChEBI" id="CHEBI:58502"/>
        <dbReference type="EC" id="2.7.1.156"/>
    </reaction>
</comment>
<comment type="caution">
    <text evidence="18">The sequence shown here is derived from an EMBL/GenBank/DDBJ whole genome shotgun (WGS) entry which is preliminary data.</text>
</comment>
<dbReference type="EC" id="2.7.7.62" evidence="9"/>
<dbReference type="InterPro" id="IPR003203">
    <property type="entry name" value="CobU/CobP"/>
</dbReference>
<comment type="pathway">
    <text evidence="6">Cofactor biosynthesis; adenosylcobalamin biosynthesis; adenosylcobalamin from cob(II)yrinate a,c-diamide: step 5/7.</text>
</comment>
<dbReference type="AlphaFoldDB" id="A0A942T6Z5"/>
<accession>A0A942T6Z5</accession>
<evidence type="ECO:0000313" key="18">
    <source>
        <dbReference type="EMBL" id="MBS4186076.1"/>
    </source>
</evidence>
<keyword evidence="11" id="KW-0808">Transferase</keyword>
<dbReference type="Proteomes" id="UP000677265">
    <property type="component" value="Unassembled WGS sequence"/>
</dbReference>
<keyword evidence="20" id="KW-1185">Reference proteome</keyword>
<dbReference type="EMBL" id="JAGYPE010000006">
    <property type="protein sequence ID" value="MBS4186076.1"/>
    <property type="molecule type" value="Genomic_DNA"/>
</dbReference>
<name>A0A942T6Z5_9BACI</name>
<keyword evidence="10" id="KW-0169">Cobalamin biosynthesis</keyword>
<sequence length="142" mass="16046">MQLVIGGAFSGKRKIVKSNNGPCSWVSAYVGDSVGDWEAKWENGSTLVMEGWEKWIASELQNGENNDEIRRGFRTILKTLLKEEENRKNKIVLIMLEVGKGIVPLQKDERRLRDLTGWIAQDAASVSDEVIFVWNGLAKRVK</sequence>
<evidence type="ECO:0000256" key="12">
    <source>
        <dbReference type="ARBA" id="ARBA00022741"/>
    </source>
</evidence>
<dbReference type="PANTHER" id="PTHR34848:SF1">
    <property type="entry name" value="BIFUNCTIONAL ADENOSYLCOBALAMIN BIOSYNTHESIS PROTEIN COBU"/>
    <property type="match status" value="1"/>
</dbReference>
<evidence type="ECO:0000256" key="17">
    <source>
        <dbReference type="ARBA" id="ARBA00030571"/>
    </source>
</evidence>
<dbReference type="EMBL" id="JAGYPE020000003">
    <property type="protein sequence ID" value="MCH6264451.1"/>
    <property type="molecule type" value="Genomic_DNA"/>
</dbReference>
<keyword evidence="14" id="KW-0067">ATP-binding</keyword>
<dbReference type="GO" id="GO:0005524">
    <property type="term" value="F:ATP binding"/>
    <property type="evidence" value="ECO:0007669"/>
    <property type="project" value="UniProtKB-KW"/>
</dbReference>
<evidence type="ECO:0000313" key="20">
    <source>
        <dbReference type="Proteomes" id="UP000677265"/>
    </source>
</evidence>
<dbReference type="Pfam" id="PF02283">
    <property type="entry name" value="CobU"/>
    <property type="match status" value="1"/>
</dbReference>
<comment type="catalytic activity">
    <reaction evidence="2">
        <text>adenosylcob(III)inamide phosphate + GTP + H(+) = adenosylcob(III)inamide-GDP + diphosphate</text>
        <dbReference type="Rhea" id="RHEA:22712"/>
        <dbReference type="ChEBI" id="CHEBI:15378"/>
        <dbReference type="ChEBI" id="CHEBI:33019"/>
        <dbReference type="ChEBI" id="CHEBI:37565"/>
        <dbReference type="ChEBI" id="CHEBI:58502"/>
        <dbReference type="ChEBI" id="CHEBI:60487"/>
        <dbReference type="EC" id="2.7.7.62"/>
    </reaction>
</comment>
<keyword evidence="12" id="KW-0547">Nucleotide-binding</keyword>
<evidence type="ECO:0000256" key="3">
    <source>
        <dbReference type="ARBA" id="ARBA00001522"/>
    </source>
</evidence>
<dbReference type="EC" id="2.7.1.156" evidence="8"/>
<reference evidence="18" key="1">
    <citation type="submission" date="2021-05" db="EMBL/GenBank/DDBJ databases">
        <title>Novel Bacillus species.</title>
        <authorList>
            <person name="Liu G."/>
        </authorList>
    </citation>
    <scope>NUCLEOTIDE SEQUENCE</scope>
    <source>
        <strain evidence="18 20">FJAT-50051</strain>
    </source>
</reference>
<keyword evidence="18" id="KW-0548">Nucleotidyltransferase</keyword>
<dbReference type="GO" id="GO:0009236">
    <property type="term" value="P:cobalamin biosynthetic process"/>
    <property type="evidence" value="ECO:0007669"/>
    <property type="project" value="UniProtKB-KW"/>
</dbReference>
<comment type="pathway">
    <text evidence="5">Cofactor biosynthesis; adenosylcobalamin biosynthesis; adenosylcobalamin from cob(II)yrinate a,c-diamide: step 6/7.</text>
</comment>
<evidence type="ECO:0000256" key="8">
    <source>
        <dbReference type="ARBA" id="ARBA00012016"/>
    </source>
</evidence>
<dbReference type="InterPro" id="IPR027417">
    <property type="entry name" value="P-loop_NTPase"/>
</dbReference>
<evidence type="ECO:0000256" key="5">
    <source>
        <dbReference type="ARBA" id="ARBA00004692"/>
    </source>
</evidence>
<dbReference type="Gene3D" id="3.40.50.300">
    <property type="entry name" value="P-loop containing nucleotide triphosphate hydrolases"/>
    <property type="match status" value="1"/>
</dbReference>
<evidence type="ECO:0000256" key="13">
    <source>
        <dbReference type="ARBA" id="ARBA00022777"/>
    </source>
</evidence>
<evidence type="ECO:0000256" key="11">
    <source>
        <dbReference type="ARBA" id="ARBA00022679"/>
    </source>
</evidence>
<proteinExistence type="inferred from homology"/>
<dbReference type="PANTHER" id="PTHR34848">
    <property type="match status" value="1"/>
</dbReference>
<evidence type="ECO:0000256" key="15">
    <source>
        <dbReference type="ARBA" id="ARBA00023134"/>
    </source>
</evidence>